<protein>
    <submittedName>
        <fullName evidence="2">Uncharacterized protein</fullName>
    </submittedName>
</protein>
<sequence>MPKGLGLFAGTIYDGKDKKCDHKCDKCCQKSSDEKIQLPKLPEIPVKPPSSTQKPLPNPPTNPPINNVFCFPDSQRDPLHPMRRTVSFAEHPPAGGRSFHTSNHYRYEQTGSPHPSWSHPRGYYAPHYMPPPPYMHSSSFTHHRVSDSVPHQTFPGPFSPPYDTFAAHYDHYAGPGGAIPNCPDSKQFPPWPNRGAPHITISSKPTLHIKYSPGYEHLRTPIGFYPYSTNPNINGISWLAREGYTSSEDIVISFEDYDEFIRCHCPYA</sequence>
<dbReference type="OrthoDB" id="5076847at2759"/>
<name>A0A395T7N2_9HYPO</name>
<dbReference type="STRING" id="694270.A0A395T7N2"/>
<reference evidence="2 3" key="1">
    <citation type="journal article" date="2018" name="PLoS Pathog.">
        <title>Evolution of structural diversity of trichothecenes, a family of toxins produced by plant pathogenic and entomopathogenic fungi.</title>
        <authorList>
            <person name="Proctor R.H."/>
            <person name="McCormick S.P."/>
            <person name="Kim H.S."/>
            <person name="Cardoza R.E."/>
            <person name="Stanley A.M."/>
            <person name="Lindo L."/>
            <person name="Kelly A."/>
            <person name="Brown D.W."/>
            <person name="Lee T."/>
            <person name="Vaughan M.M."/>
            <person name="Alexander N.J."/>
            <person name="Busman M."/>
            <person name="Gutierrez S."/>
        </authorList>
    </citation>
    <scope>NUCLEOTIDE SEQUENCE [LARGE SCALE GENOMIC DNA]</scope>
    <source>
        <strain evidence="2 3">NRRL 20695</strain>
    </source>
</reference>
<dbReference type="EMBL" id="PXOG01000029">
    <property type="protein sequence ID" value="RGP80517.1"/>
    <property type="molecule type" value="Genomic_DNA"/>
</dbReference>
<evidence type="ECO:0000256" key="1">
    <source>
        <dbReference type="SAM" id="MobiDB-lite"/>
    </source>
</evidence>
<proteinExistence type="predicted"/>
<dbReference type="Proteomes" id="UP000266234">
    <property type="component" value="Unassembled WGS sequence"/>
</dbReference>
<evidence type="ECO:0000313" key="2">
    <source>
        <dbReference type="EMBL" id="RGP80517.1"/>
    </source>
</evidence>
<dbReference type="AlphaFoldDB" id="A0A395T7N2"/>
<comment type="caution">
    <text evidence="2">The sequence shown here is derived from an EMBL/GenBank/DDBJ whole genome shotgun (WGS) entry which is preliminary data.</text>
</comment>
<feature type="compositionally biased region" description="Polar residues" evidence="1">
    <location>
        <begin position="99"/>
        <end position="115"/>
    </location>
</feature>
<organism evidence="2 3">
    <name type="scientific">Fusarium longipes</name>
    <dbReference type="NCBI Taxonomy" id="694270"/>
    <lineage>
        <taxon>Eukaryota</taxon>
        <taxon>Fungi</taxon>
        <taxon>Dikarya</taxon>
        <taxon>Ascomycota</taxon>
        <taxon>Pezizomycotina</taxon>
        <taxon>Sordariomycetes</taxon>
        <taxon>Hypocreomycetidae</taxon>
        <taxon>Hypocreales</taxon>
        <taxon>Nectriaceae</taxon>
        <taxon>Fusarium</taxon>
    </lineage>
</organism>
<gene>
    <name evidence="2" type="ORF">FLONG3_1351</name>
</gene>
<accession>A0A395T7N2</accession>
<keyword evidence="3" id="KW-1185">Reference proteome</keyword>
<feature type="region of interest" description="Disordered" evidence="1">
    <location>
        <begin position="35"/>
        <end position="64"/>
    </location>
</feature>
<evidence type="ECO:0000313" key="3">
    <source>
        <dbReference type="Proteomes" id="UP000266234"/>
    </source>
</evidence>
<feature type="region of interest" description="Disordered" evidence="1">
    <location>
        <begin position="89"/>
        <end position="118"/>
    </location>
</feature>